<dbReference type="CDD" id="cd17352">
    <property type="entry name" value="MFS_MCT_SLC16"/>
    <property type="match status" value="1"/>
</dbReference>
<feature type="transmembrane region" description="Helical" evidence="3">
    <location>
        <begin position="174"/>
        <end position="194"/>
    </location>
</feature>
<dbReference type="Pfam" id="PF07690">
    <property type="entry name" value="MFS_1"/>
    <property type="match status" value="1"/>
</dbReference>
<protein>
    <submittedName>
        <fullName evidence="5">Major facilitator superfamily domain-containing protein</fullName>
    </submittedName>
</protein>
<dbReference type="EMBL" id="KZ987815">
    <property type="protein sequence ID" value="RKP14590.1"/>
    <property type="molecule type" value="Genomic_DNA"/>
</dbReference>
<feature type="transmembrane region" description="Helical" evidence="3">
    <location>
        <begin position="16"/>
        <end position="36"/>
    </location>
</feature>
<feature type="transmembrane region" description="Helical" evidence="3">
    <location>
        <begin position="286"/>
        <end position="308"/>
    </location>
</feature>
<dbReference type="Gene3D" id="1.20.1250.20">
    <property type="entry name" value="MFS general substrate transporter like domains"/>
    <property type="match status" value="1"/>
</dbReference>
<feature type="transmembrane region" description="Helical" evidence="3">
    <location>
        <begin position="222"/>
        <end position="247"/>
    </location>
</feature>
<feature type="domain" description="Major facilitator superfamily (MFS) profile" evidence="4">
    <location>
        <begin position="1"/>
        <end position="409"/>
    </location>
</feature>
<dbReference type="InterPro" id="IPR050327">
    <property type="entry name" value="Proton-linked_MCT"/>
</dbReference>
<evidence type="ECO:0000256" key="2">
    <source>
        <dbReference type="ARBA" id="ARBA00006727"/>
    </source>
</evidence>
<name>A0A4P9Y9A7_9FUNG</name>
<dbReference type="Proteomes" id="UP000267251">
    <property type="component" value="Unassembled WGS sequence"/>
</dbReference>
<evidence type="ECO:0000259" key="4">
    <source>
        <dbReference type="PROSITE" id="PS50850"/>
    </source>
</evidence>
<feature type="transmembrane region" description="Helical" evidence="3">
    <location>
        <begin position="142"/>
        <end position="162"/>
    </location>
</feature>
<dbReference type="GO" id="GO:0016020">
    <property type="term" value="C:membrane"/>
    <property type="evidence" value="ECO:0007669"/>
    <property type="project" value="UniProtKB-SubCell"/>
</dbReference>
<dbReference type="PANTHER" id="PTHR11360">
    <property type="entry name" value="MONOCARBOXYLATE TRANSPORTER"/>
    <property type="match status" value="1"/>
</dbReference>
<evidence type="ECO:0000313" key="5">
    <source>
        <dbReference type="EMBL" id="RKP14590.1"/>
    </source>
</evidence>
<gene>
    <name evidence="5" type="ORF">BJ684DRAFT_19017</name>
</gene>
<feature type="transmembrane region" description="Helical" evidence="3">
    <location>
        <begin position="314"/>
        <end position="339"/>
    </location>
</feature>
<accession>A0A4P9Y9A7</accession>
<dbReference type="SUPFAM" id="SSF103473">
    <property type="entry name" value="MFS general substrate transporter"/>
    <property type="match status" value="1"/>
</dbReference>
<proteinExistence type="inferred from homology"/>
<feature type="transmembrane region" description="Helical" evidence="3">
    <location>
        <begin position="111"/>
        <end position="130"/>
    </location>
</feature>
<dbReference type="AlphaFoldDB" id="A0A4P9Y9A7"/>
<feature type="transmembrane region" description="Helical" evidence="3">
    <location>
        <begin position="386"/>
        <end position="407"/>
    </location>
</feature>
<keyword evidence="3" id="KW-1133">Transmembrane helix</keyword>
<feature type="transmembrane region" description="Helical" evidence="3">
    <location>
        <begin position="87"/>
        <end position="105"/>
    </location>
</feature>
<dbReference type="OrthoDB" id="6499973at2759"/>
<feature type="transmembrane region" description="Helical" evidence="3">
    <location>
        <begin position="259"/>
        <end position="279"/>
    </location>
</feature>
<reference evidence="6" key="1">
    <citation type="journal article" date="2018" name="Nat. Microbiol.">
        <title>Leveraging single-cell genomics to expand the fungal tree of life.</title>
        <authorList>
            <person name="Ahrendt S.R."/>
            <person name="Quandt C.A."/>
            <person name="Ciobanu D."/>
            <person name="Clum A."/>
            <person name="Salamov A."/>
            <person name="Andreopoulos B."/>
            <person name="Cheng J.F."/>
            <person name="Woyke T."/>
            <person name="Pelin A."/>
            <person name="Henrissat B."/>
            <person name="Reynolds N.K."/>
            <person name="Benny G.L."/>
            <person name="Smith M.E."/>
            <person name="James T.Y."/>
            <person name="Grigoriev I.V."/>
        </authorList>
    </citation>
    <scope>NUCLEOTIDE SEQUENCE [LARGE SCALE GENOMIC DNA]</scope>
</reference>
<dbReference type="GO" id="GO:0022857">
    <property type="term" value="F:transmembrane transporter activity"/>
    <property type="evidence" value="ECO:0007669"/>
    <property type="project" value="InterPro"/>
</dbReference>
<evidence type="ECO:0000256" key="1">
    <source>
        <dbReference type="ARBA" id="ARBA00004141"/>
    </source>
</evidence>
<organism evidence="5 6">
    <name type="scientific">Piptocephalis cylindrospora</name>
    <dbReference type="NCBI Taxonomy" id="1907219"/>
    <lineage>
        <taxon>Eukaryota</taxon>
        <taxon>Fungi</taxon>
        <taxon>Fungi incertae sedis</taxon>
        <taxon>Zoopagomycota</taxon>
        <taxon>Zoopagomycotina</taxon>
        <taxon>Zoopagomycetes</taxon>
        <taxon>Zoopagales</taxon>
        <taxon>Piptocephalidaceae</taxon>
        <taxon>Piptocephalis</taxon>
    </lineage>
</organism>
<comment type="similarity">
    <text evidence="2">Belongs to the major facilitator superfamily. Monocarboxylate porter (TC 2.A.1.13) family.</text>
</comment>
<comment type="subcellular location">
    <subcellularLocation>
        <location evidence="1">Membrane</location>
        <topology evidence="1">Multi-pass membrane protein</topology>
    </subcellularLocation>
</comment>
<keyword evidence="3" id="KW-0812">Transmembrane</keyword>
<sequence length="426" mass="46114">MPSIESPLSEDHPRGWWVMAGVALSNFTLFGLTYSWGLYQQAYLAGPYQSQSYFSLSLIGSITMSITFGGGLIVGPTVRRIGCRWPLLLGSILTTLAPLVTSFASELWHLYLTQGVLLGLGATLIFFSTSHLPAQWFKKRQGIASGLSLAGSSLGSILYMIITRIMIDQLGTAWSLRITSAAALILLSLSWFLIRERVGPSPHPSSLWSSLLDWRLFRKPTIALLFLMSLIYTTAYMIPFFFLPAYAVFIGLTPSQGTLITMAYILANGIGRVLLGWIADRPKASVSATMLISSSLAGVVSLCIWPFAHLPPLPLLLIVFCILHGVLQSAFVTLLPLMAAAQVPEEDIPSAIGLVLGGQLPGDLVGPAIFGALLDSTSPNLSYFPAQMFAGSMTLAGAFLLIPIRILSSCSKKKSQYTLDEMDVEK</sequence>
<feature type="transmembrane region" description="Helical" evidence="3">
    <location>
        <begin position="56"/>
        <end position="75"/>
    </location>
</feature>
<keyword evidence="6" id="KW-1185">Reference proteome</keyword>
<dbReference type="InterPro" id="IPR011701">
    <property type="entry name" value="MFS"/>
</dbReference>
<feature type="transmembrane region" description="Helical" evidence="3">
    <location>
        <begin position="351"/>
        <end position="374"/>
    </location>
</feature>
<keyword evidence="3" id="KW-0472">Membrane</keyword>
<dbReference type="InterPro" id="IPR036259">
    <property type="entry name" value="MFS_trans_sf"/>
</dbReference>
<dbReference type="PANTHER" id="PTHR11360:SF284">
    <property type="entry name" value="EG:103B4.3 PROTEIN-RELATED"/>
    <property type="match status" value="1"/>
</dbReference>
<evidence type="ECO:0000256" key="3">
    <source>
        <dbReference type="SAM" id="Phobius"/>
    </source>
</evidence>
<dbReference type="PROSITE" id="PS50850">
    <property type="entry name" value="MFS"/>
    <property type="match status" value="1"/>
</dbReference>
<evidence type="ECO:0000313" key="6">
    <source>
        <dbReference type="Proteomes" id="UP000267251"/>
    </source>
</evidence>
<dbReference type="InterPro" id="IPR020846">
    <property type="entry name" value="MFS_dom"/>
</dbReference>